<evidence type="ECO:0000313" key="1">
    <source>
        <dbReference type="EMBL" id="TXJ31189.1"/>
    </source>
</evidence>
<name>A0ABY3K6T1_9SPIR</name>
<accession>A0ABY3K6T1</accession>
<organism evidence="1 2">
    <name type="scientific">Brachyspira aalborgi</name>
    <dbReference type="NCBI Taxonomy" id="29522"/>
    <lineage>
        <taxon>Bacteria</taxon>
        <taxon>Pseudomonadati</taxon>
        <taxon>Spirochaetota</taxon>
        <taxon>Spirochaetia</taxon>
        <taxon>Brachyspirales</taxon>
        <taxon>Brachyspiraceae</taxon>
        <taxon>Brachyspira</taxon>
    </lineage>
</organism>
<dbReference type="EMBL" id="SAXZ01000014">
    <property type="protein sequence ID" value="TXJ31189.1"/>
    <property type="molecule type" value="Genomic_DNA"/>
</dbReference>
<protein>
    <submittedName>
        <fullName evidence="1">Uncharacterized protein</fullName>
    </submittedName>
</protein>
<reference evidence="1 2" key="1">
    <citation type="journal article" date="1992" name="Lakartidningen">
        <title>[Penicillin V and not amoxicillin is the first choice preparation in acute otitis].</title>
        <authorList>
            <person name="Kamme C."/>
            <person name="Lundgren K."/>
            <person name="Prellner K."/>
        </authorList>
    </citation>
    <scope>NUCLEOTIDE SEQUENCE [LARGE SCALE GENOMIC DNA]</scope>
    <source>
        <strain evidence="1 2">PC5099IV</strain>
    </source>
</reference>
<gene>
    <name evidence="1" type="ORF">EPJ71_10670</name>
</gene>
<evidence type="ECO:0000313" key="2">
    <source>
        <dbReference type="Proteomes" id="UP000322659"/>
    </source>
</evidence>
<keyword evidence="2" id="KW-1185">Reference proteome</keyword>
<dbReference type="RefSeq" id="WP_147748704.1">
    <property type="nucleotide sequence ID" value="NZ_SAXZ01000014.1"/>
</dbReference>
<dbReference type="Proteomes" id="UP000322659">
    <property type="component" value="Unassembled WGS sequence"/>
</dbReference>
<comment type="caution">
    <text evidence="1">The sequence shown here is derived from an EMBL/GenBank/DDBJ whole genome shotgun (WGS) entry which is preliminary data.</text>
</comment>
<sequence length="64" mass="8000">MNNEKDDYKDYMYSDYESGLIQDNEYKYKVRDTWKGQLTYEGKLVEKEITKRELERLKYDNRMQ</sequence>
<proteinExistence type="predicted"/>